<protein>
    <submittedName>
        <fullName evidence="2">Uncharacterized protein</fullName>
    </submittedName>
</protein>
<keyword evidence="1" id="KW-0732">Signal</keyword>
<reference evidence="4 5" key="1">
    <citation type="submission" date="2019-10" db="EMBL/GenBank/DDBJ databases">
        <title>Poseidonibacter ostreae sp. nov., isolated from the gut of the Ostrea denselamellosa.</title>
        <authorList>
            <person name="Choi A."/>
        </authorList>
    </citation>
    <scope>NUCLEOTIDE SEQUENCE [LARGE SCALE GENOMIC DNA]</scope>
    <source>
        <strain evidence="2 5">SJOD-M-33</strain>
        <strain evidence="3 4">SJOD-M-5</strain>
    </source>
</reference>
<dbReference type="EMBL" id="WFKJ01000004">
    <property type="protein sequence ID" value="KAB7892506.1"/>
    <property type="molecule type" value="Genomic_DNA"/>
</dbReference>
<dbReference type="RefSeq" id="WP_152188076.1">
    <property type="nucleotide sequence ID" value="NZ_WFKI01000014.1"/>
</dbReference>
<accession>A0A6L4WTN4</accession>
<evidence type="ECO:0000313" key="4">
    <source>
        <dbReference type="Proteomes" id="UP000461010"/>
    </source>
</evidence>
<evidence type="ECO:0000313" key="3">
    <source>
        <dbReference type="EMBL" id="KAB7892506.1"/>
    </source>
</evidence>
<feature type="signal peptide" evidence="1">
    <location>
        <begin position="1"/>
        <end position="20"/>
    </location>
</feature>
<gene>
    <name evidence="3" type="ORF">GBG18_02460</name>
    <name evidence="2" type="ORF">GBG19_06095</name>
</gene>
<dbReference type="EMBL" id="WFKK01000013">
    <property type="protein sequence ID" value="KAB7889479.1"/>
    <property type="molecule type" value="Genomic_DNA"/>
</dbReference>
<feature type="chain" id="PRO_5026724837" evidence="1">
    <location>
        <begin position="21"/>
        <end position="187"/>
    </location>
</feature>
<evidence type="ECO:0000313" key="2">
    <source>
        <dbReference type="EMBL" id="KAB7889479.1"/>
    </source>
</evidence>
<comment type="caution">
    <text evidence="2">The sequence shown here is derived from an EMBL/GenBank/DDBJ whole genome shotgun (WGS) entry which is preliminary data.</text>
</comment>
<name>A0A6L4WTN4_9BACT</name>
<proteinExistence type="predicted"/>
<evidence type="ECO:0000256" key="1">
    <source>
        <dbReference type="SAM" id="SignalP"/>
    </source>
</evidence>
<organism evidence="2 5">
    <name type="scientific">Poseidonibacter ostreae</name>
    <dbReference type="NCBI Taxonomy" id="2654171"/>
    <lineage>
        <taxon>Bacteria</taxon>
        <taxon>Pseudomonadati</taxon>
        <taxon>Campylobacterota</taxon>
        <taxon>Epsilonproteobacteria</taxon>
        <taxon>Campylobacterales</taxon>
        <taxon>Arcobacteraceae</taxon>
        <taxon>Poseidonibacter</taxon>
    </lineage>
</organism>
<dbReference type="Proteomes" id="UP000461010">
    <property type="component" value="Unassembled WGS sequence"/>
</dbReference>
<dbReference type="PROSITE" id="PS51257">
    <property type="entry name" value="PROKAR_LIPOPROTEIN"/>
    <property type="match status" value="1"/>
</dbReference>
<sequence length="187" mass="22302">MLKSIYLVFIVLFFTSCSSSKLTSINNYLDISKQNKQYTSDSCAFDSYIISRANSEYGDIFIEHFSLNSNCEWNGFQRSYFDNLFKEKTAIKTMVALERIDFPSYEFSTYLINDKYILNLIYEYAANKNTFILDYKGELFSEMIKKFDKNYKNKYLEYQRFSSRYNSSLVNQNIIKNYFNEEIEPLD</sequence>
<keyword evidence="4" id="KW-1185">Reference proteome</keyword>
<dbReference type="Proteomes" id="UP000472839">
    <property type="component" value="Unassembled WGS sequence"/>
</dbReference>
<dbReference type="AlphaFoldDB" id="A0A6L4WTN4"/>
<evidence type="ECO:0000313" key="5">
    <source>
        <dbReference type="Proteomes" id="UP000472839"/>
    </source>
</evidence>